<evidence type="ECO:0000256" key="3">
    <source>
        <dbReference type="ARBA" id="ARBA00022989"/>
    </source>
</evidence>
<gene>
    <name evidence="6" type="ORF">FJV41_26115</name>
</gene>
<dbReference type="GO" id="GO:0016020">
    <property type="term" value="C:membrane"/>
    <property type="evidence" value="ECO:0007669"/>
    <property type="project" value="UniProtKB-SubCell"/>
</dbReference>
<keyword evidence="3" id="KW-1133">Transmembrane helix</keyword>
<dbReference type="RefSeq" id="WP_141645273.1">
    <property type="nucleotide sequence ID" value="NZ_VIFM01000116.1"/>
</dbReference>
<comment type="caution">
    <text evidence="6">The sequence shown here is derived from an EMBL/GenBank/DDBJ whole genome shotgun (WGS) entry which is preliminary data.</text>
</comment>
<dbReference type="Gene3D" id="3.10.100.10">
    <property type="entry name" value="Mannose-Binding Protein A, subunit A"/>
    <property type="match status" value="3"/>
</dbReference>
<dbReference type="PROSITE" id="PS50041">
    <property type="entry name" value="C_TYPE_LECTIN_2"/>
    <property type="match status" value="3"/>
</dbReference>
<dbReference type="GO" id="GO:0008081">
    <property type="term" value="F:phosphoric diester hydrolase activity"/>
    <property type="evidence" value="ECO:0007669"/>
    <property type="project" value="InterPro"/>
</dbReference>
<dbReference type="PANTHER" id="PTHR35518">
    <property type="entry name" value="MAINTENANCE OF TELOMOERE CAPPING"/>
    <property type="match status" value="1"/>
</dbReference>
<dbReference type="SUPFAM" id="SSF56436">
    <property type="entry name" value="C-type lectin-like"/>
    <property type="match status" value="3"/>
</dbReference>
<dbReference type="Proteomes" id="UP000315369">
    <property type="component" value="Unassembled WGS sequence"/>
</dbReference>
<dbReference type="InterPro" id="IPR016187">
    <property type="entry name" value="CTDL_fold"/>
</dbReference>
<feature type="domain" description="C-type lectin" evidence="5">
    <location>
        <begin position="308"/>
        <end position="416"/>
    </location>
</feature>
<protein>
    <recommendedName>
        <fullName evidence="5">C-type lectin domain-containing protein</fullName>
    </recommendedName>
</protein>
<dbReference type="EMBL" id="VIFM01000116">
    <property type="protein sequence ID" value="TQF13006.1"/>
    <property type="molecule type" value="Genomic_DNA"/>
</dbReference>
<dbReference type="PANTHER" id="PTHR35518:SF2">
    <property type="entry name" value="MAINTENANCE OF TELOMERE CAPPING PROTEIN 6"/>
    <property type="match status" value="1"/>
</dbReference>
<dbReference type="OrthoDB" id="5477625at2"/>
<keyword evidence="4" id="KW-0472">Membrane</keyword>
<evidence type="ECO:0000259" key="5">
    <source>
        <dbReference type="PROSITE" id="PS50041"/>
    </source>
</evidence>
<dbReference type="GO" id="GO:0006629">
    <property type="term" value="P:lipid metabolic process"/>
    <property type="evidence" value="ECO:0007669"/>
    <property type="project" value="InterPro"/>
</dbReference>
<accession>A0A540WVH9</accession>
<reference evidence="6 7" key="1">
    <citation type="submission" date="2019-06" db="EMBL/GenBank/DDBJ databases">
        <authorList>
            <person name="Livingstone P."/>
            <person name="Whitworth D."/>
        </authorList>
    </citation>
    <scope>NUCLEOTIDE SEQUENCE [LARGE SCALE GENOMIC DNA]</scope>
    <source>
        <strain evidence="6 7">AM401</strain>
    </source>
</reference>
<evidence type="ECO:0000256" key="2">
    <source>
        <dbReference type="ARBA" id="ARBA00022692"/>
    </source>
</evidence>
<evidence type="ECO:0000313" key="7">
    <source>
        <dbReference type="Proteomes" id="UP000315369"/>
    </source>
</evidence>
<evidence type="ECO:0000256" key="1">
    <source>
        <dbReference type="ARBA" id="ARBA00004370"/>
    </source>
</evidence>
<evidence type="ECO:0000313" key="6">
    <source>
        <dbReference type="EMBL" id="TQF13006.1"/>
    </source>
</evidence>
<dbReference type="InterPro" id="IPR016186">
    <property type="entry name" value="C-type_lectin-like/link_sf"/>
</dbReference>
<dbReference type="AlphaFoldDB" id="A0A540WVH9"/>
<keyword evidence="2" id="KW-0812">Transmembrane</keyword>
<comment type="subcellular location">
    <subcellularLocation>
        <location evidence="1">Membrane</location>
    </subcellularLocation>
</comment>
<sequence length="608" mass="66829">MRNLAIDAWSGSDTARACSNDPNEEGIPCFHHEGELFSTTVDDVLKHVGRWLTDPETQNEVLLIWIEDTFGSDHSRTLFFNEFVQYIDKDYPDTSKPLTGDLIFGPALKQAFFPSQWPTPRQLVAMGKRVIVSVKHSSHYTSISAGGQQVSQLVFSESEVDKPGWPNNGKFTGYYACSYEGNASALGLDWTEFSELKITDHFELPQPALAWNELDVAGAVACGFSVTLDHVEADPDREAENGYNYYNSTMGPAIWSFSEGEPNNTGGTEHCAELMAGTGRWNDLACDVTRKYACRKTSSTEYGPNSPYDSTFWHVTSTSGSWWGGFTACPAGYSFLPPVNGWEAKKLANVISGTQNSVWINFTDRYQEGTWVIDGYNNWSTGEPNNSGGNEHCVEMTPTGTWNDTPCSDIRRHACERLEACASGACPAKWVLSPVGSWWWQNCPVGYTFSAPENPTENAELFAVAGGERVWLNRSNNVSGGRWAPGAYTAWDSTEPNNFNGNEHCAAMIADGTWWDQTCGTTHKRACRKANTACTTSGCPSNLWALSSFPGAWDPSTSGGTCPTGYEFKAPRNEAENTALMNTAAGQQVWLNYADLGHEGTWSSWGVN</sequence>
<feature type="domain" description="C-type lectin" evidence="5">
    <location>
        <begin position="236"/>
        <end position="295"/>
    </location>
</feature>
<proteinExistence type="predicted"/>
<dbReference type="Pfam" id="PF00059">
    <property type="entry name" value="Lectin_C"/>
    <property type="match status" value="1"/>
</dbReference>
<dbReference type="SMART" id="SM00034">
    <property type="entry name" value="CLECT"/>
    <property type="match status" value="2"/>
</dbReference>
<dbReference type="InterPro" id="IPR001304">
    <property type="entry name" value="C-type_lectin-like"/>
</dbReference>
<dbReference type="InterPro" id="IPR017946">
    <property type="entry name" value="PLC-like_Pdiesterase_TIM-brl"/>
</dbReference>
<organism evidence="6 7">
    <name type="scientific">Myxococcus llanfairpwllgwyngyllgogerychwyrndrobwllllantysiliogogogochensis</name>
    <dbReference type="NCBI Taxonomy" id="2590453"/>
    <lineage>
        <taxon>Bacteria</taxon>
        <taxon>Pseudomonadati</taxon>
        <taxon>Myxococcota</taxon>
        <taxon>Myxococcia</taxon>
        <taxon>Myxococcales</taxon>
        <taxon>Cystobacterineae</taxon>
        <taxon>Myxococcaceae</taxon>
        <taxon>Myxococcus</taxon>
    </lineage>
</organism>
<evidence type="ECO:0000256" key="4">
    <source>
        <dbReference type="ARBA" id="ARBA00023136"/>
    </source>
</evidence>
<name>A0A540WVH9_9BACT</name>
<dbReference type="SUPFAM" id="SSF51695">
    <property type="entry name" value="PLC-like phosphodiesterases"/>
    <property type="match status" value="1"/>
</dbReference>
<keyword evidence="7" id="KW-1185">Reference proteome</keyword>
<dbReference type="InterPro" id="IPR051008">
    <property type="entry name" value="Telomere_Capping_Maintenance"/>
</dbReference>
<feature type="domain" description="C-type lectin" evidence="5">
    <location>
        <begin position="446"/>
        <end position="528"/>
    </location>
</feature>